<accession>A0A0K2VB87</accession>
<dbReference type="EMBL" id="HACA01030071">
    <property type="protein sequence ID" value="CDW47432.1"/>
    <property type="molecule type" value="Transcribed_RNA"/>
</dbReference>
<dbReference type="AlphaFoldDB" id="A0A0K2VB87"/>
<sequence>MGLKHLLTSDACCIISGEKMNDYCKEEHRLNGRG</sequence>
<reference evidence="1" key="1">
    <citation type="submission" date="2014-05" db="EMBL/GenBank/DDBJ databases">
        <authorList>
            <person name="Chronopoulou M."/>
        </authorList>
    </citation>
    <scope>NUCLEOTIDE SEQUENCE</scope>
    <source>
        <tissue evidence="1">Whole organism</tissue>
    </source>
</reference>
<organism evidence="1">
    <name type="scientific">Lepeophtheirus salmonis</name>
    <name type="common">Salmon louse</name>
    <name type="synonym">Caligus salmonis</name>
    <dbReference type="NCBI Taxonomy" id="72036"/>
    <lineage>
        <taxon>Eukaryota</taxon>
        <taxon>Metazoa</taxon>
        <taxon>Ecdysozoa</taxon>
        <taxon>Arthropoda</taxon>
        <taxon>Crustacea</taxon>
        <taxon>Multicrustacea</taxon>
        <taxon>Hexanauplia</taxon>
        <taxon>Copepoda</taxon>
        <taxon>Siphonostomatoida</taxon>
        <taxon>Caligidae</taxon>
        <taxon>Lepeophtheirus</taxon>
    </lineage>
</organism>
<proteinExistence type="predicted"/>
<name>A0A0K2VB87_LEPSM</name>
<evidence type="ECO:0000313" key="1">
    <source>
        <dbReference type="EMBL" id="CDW47432.1"/>
    </source>
</evidence>
<protein>
    <submittedName>
        <fullName evidence="1">Uncharacterized protein</fullName>
    </submittedName>
</protein>